<dbReference type="InterPro" id="IPR003838">
    <property type="entry name" value="ABC3_permease_C"/>
</dbReference>
<feature type="domain" description="FtsX extracellular" evidence="13">
    <location>
        <begin position="61"/>
        <end position="147"/>
    </location>
</feature>
<evidence type="ECO:0000256" key="11">
    <source>
        <dbReference type="SAM" id="Phobius"/>
    </source>
</evidence>
<feature type="transmembrane region" description="Helical" evidence="11">
    <location>
        <begin position="21"/>
        <end position="48"/>
    </location>
</feature>
<evidence type="ECO:0000256" key="10">
    <source>
        <dbReference type="PIRNR" id="PIRNR003097"/>
    </source>
</evidence>
<keyword evidence="6 11" id="KW-0812">Transmembrane</keyword>
<evidence type="ECO:0000256" key="6">
    <source>
        <dbReference type="ARBA" id="ARBA00022692"/>
    </source>
</evidence>
<comment type="caution">
    <text evidence="14">The sequence shown here is derived from an EMBL/GenBank/DDBJ whole genome shotgun (WGS) entry which is preliminary data.</text>
</comment>
<comment type="subcellular location">
    <subcellularLocation>
        <location evidence="1">Cell membrane</location>
        <topology evidence="1">Multi-pass membrane protein</topology>
    </subcellularLocation>
</comment>
<keyword evidence="9 10" id="KW-0131">Cell cycle</keyword>
<dbReference type="EMBL" id="MGDX01000016">
    <property type="protein sequence ID" value="OGL71255.1"/>
    <property type="molecule type" value="Genomic_DNA"/>
</dbReference>
<comment type="similarity">
    <text evidence="2 10">Belongs to the ABC-4 integral membrane protein family. FtsX subfamily.</text>
</comment>
<evidence type="ECO:0000256" key="9">
    <source>
        <dbReference type="ARBA" id="ARBA00023306"/>
    </source>
</evidence>
<keyword evidence="4 10" id="KW-1003">Cell membrane</keyword>
<protein>
    <recommendedName>
        <fullName evidence="3 10">Cell division protein FtsX</fullName>
    </recommendedName>
</protein>
<feature type="domain" description="ABC3 transporter permease C-terminal" evidence="12">
    <location>
        <begin position="184"/>
        <end position="300"/>
    </location>
</feature>
<dbReference type="InterPro" id="IPR040690">
    <property type="entry name" value="FtsX_ECD"/>
</dbReference>
<reference evidence="14 15" key="1">
    <citation type="journal article" date="2016" name="Nat. Commun.">
        <title>Thousands of microbial genomes shed light on interconnected biogeochemical processes in an aquifer system.</title>
        <authorList>
            <person name="Anantharaman K."/>
            <person name="Brown C.T."/>
            <person name="Hug L.A."/>
            <person name="Sharon I."/>
            <person name="Castelle C.J."/>
            <person name="Probst A.J."/>
            <person name="Thomas B.C."/>
            <person name="Singh A."/>
            <person name="Wilkins M.J."/>
            <person name="Karaoz U."/>
            <person name="Brodie E.L."/>
            <person name="Williams K.H."/>
            <person name="Hubbard S.S."/>
            <person name="Banfield J.F."/>
        </authorList>
    </citation>
    <scope>NUCLEOTIDE SEQUENCE [LARGE SCALE GENOMIC DNA]</scope>
</reference>
<proteinExistence type="inferred from homology"/>
<feature type="transmembrane region" description="Helical" evidence="11">
    <location>
        <begin position="179"/>
        <end position="205"/>
    </location>
</feature>
<dbReference type="PANTHER" id="PTHR47755:SF1">
    <property type="entry name" value="CELL DIVISION PROTEIN FTSX"/>
    <property type="match status" value="1"/>
</dbReference>
<dbReference type="GO" id="GO:0005886">
    <property type="term" value="C:plasma membrane"/>
    <property type="evidence" value="ECO:0007669"/>
    <property type="project" value="UniProtKB-SubCell"/>
</dbReference>
<evidence type="ECO:0000256" key="7">
    <source>
        <dbReference type="ARBA" id="ARBA00022989"/>
    </source>
</evidence>
<dbReference type="PIRSF" id="PIRSF003097">
    <property type="entry name" value="FtsX"/>
    <property type="match status" value="1"/>
</dbReference>
<evidence type="ECO:0000256" key="2">
    <source>
        <dbReference type="ARBA" id="ARBA00007379"/>
    </source>
</evidence>
<evidence type="ECO:0000256" key="1">
    <source>
        <dbReference type="ARBA" id="ARBA00004651"/>
    </source>
</evidence>
<dbReference type="Pfam" id="PF18075">
    <property type="entry name" value="FtsX_ECD"/>
    <property type="match status" value="1"/>
</dbReference>
<dbReference type="Proteomes" id="UP000177097">
    <property type="component" value="Unassembled WGS sequence"/>
</dbReference>
<evidence type="ECO:0000259" key="12">
    <source>
        <dbReference type="Pfam" id="PF02687"/>
    </source>
</evidence>
<evidence type="ECO:0000256" key="5">
    <source>
        <dbReference type="ARBA" id="ARBA00022618"/>
    </source>
</evidence>
<evidence type="ECO:0000256" key="8">
    <source>
        <dbReference type="ARBA" id="ARBA00023136"/>
    </source>
</evidence>
<evidence type="ECO:0000259" key="13">
    <source>
        <dbReference type="Pfam" id="PF18075"/>
    </source>
</evidence>
<keyword evidence="8 10" id="KW-0472">Membrane</keyword>
<evidence type="ECO:0000256" key="3">
    <source>
        <dbReference type="ARBA" id="ARBA00021907"/>
    </source>
</evidence>
<organism evidence="14 15">
    <name type="scientific">Candidatus Uhrbacteria bacterium RIFCSPHIGHO2_02_FULL_53_13</name>
    <dbReference type="NCBI Taxonomy" id="1802389"/>
    <lineage>
        <taxon>Bacteria</taxon>
        <taxon>Candidatus Uhriibacteriota</taxon>
    </lineage>
</organism>
<keyword evidence="5 10" id="KW-0132">Cell division</keyword>
<dbReference type="AlphaFoldDB" id="A0A1F7TZ21"/>
<dbReference type="Gene3D" id="3.30.70.3040">
    <property type="match status" value="1"/>
</dbReference>
<evidence type="ECO:0000313" key="15">
    <source>
        <dbReference type="Proteomes" id="UP000177097"/>
    </source>
</evidence>
<accession>A0A1F7TZ21</accession>
<evidence type="ECO:0000313" key="14">
    <source>
        <dbReference type="EMBL" id="OGL71255.1"/>
    </source>
</evidence>
<dbReference type="GO" id="GO:0051301">
    <property type="term" value="P:cell division"/>
    <property type="evidence" value="ECO:0007669"/>
    <property type="project" value="UniProtKB-KW"/>
</dbReference>
<dbReference type="Pfam" id="PF02687">
    <property type="entry name" value="FtsX"/>
    <property type="match status" value="1"/>
</dbReference>
<keyword evidence="7 11" id="KW-1133">Transmembrane helix</keyword>
<dbReference type="STRING" id="1802389.A3C17_03850"/>
<dbReference type="InterPro" id="IPR004513">
    <property type="entry name" value="FtsX"/>
</dbReference>
<sequence>MKLVRTIVRAFKFALQNFWRNIWLSIATILVFVLTLTMINLLIVVHVLTQTAVQQVEDRIDVSVYFKRGTSEPTILEAREYLLGLSQVRSAQYVSSEEAYTRFTQRHRNDSSIINALSTIESNPFGGSLVIQARAPEDFEFILEALNNPQFGDAIEQKDFEDHERIIARIRSVTDRVQWFALGVGAVFLVIAVLIVFNAIRIAIYTHREEIGIMKLVGASNSFIRLPFLLESLIFSLVSTLIMAAILLPALQVLDPQLSAFFGTASIGLTEYVFSNGFLVFGGQFIVLAALSVLSASVAMSRYLHV</sequence>
<feature type="transmembrane region" description="Helical" evidence="11">
    <location>
        <begin position="226"/>
        <end position="252"/>
    </location>
</feature>
<dbReference type="PANTHER" id="PTHR47755">
    <property type="entry name" value="CELL DIVISION PROTEIN FTSX"/>
    <property type="match status" value="1"/>
</dbReference>
<name>A0A1F7TZ21_9BACT</name>
<gene>
    <name evidence="14" type="ORF">A3C17_03850</name>
</gene>
<feature type="transmembrane region" description="Helical" evidence="11">
    <location>
        <begin position="272"/>
        <end position="294"/>
    </location>
</feature>
<evidence type="ECO:0000256" key="4">
    <source>
        <dbReference type="ARBA" id="ARBA00022475"/>
    </source>
</evidence>